<sequence>QRAQQSATRKVPNIPVLTWDTFLTNAFNASTSLDTSNRIFSSVVDIFLKMMESINNKRLILLQRPESWGKCYMFQRVKGRPDVIRCSADNKKLSNNLQASQILSAVEIKP</sequence>
<dbReference type="Proteomes" id="UP000789831">
    <property type="component" value="Unassembled WGS sequence"/>
</dbReference>
<name>A0A9N9B2N0_9GLOM</name>
<dbReference type="AlphaFoldDB" id="A0A9N9B2N0"/>
<evidence type="ECO:0000313" key="2">
    <source>
        <dbReference type="Proteomes" id="UP000789831"/>
    </source>
</evidence>
<keyword evidence="2" id="KW-1185">Reference proteome</keyword>
<dbReference type="EMBL" id="CAJVPL010001073">
    <property type="protein sequence ID" value="CAG8551013.1"/>
    <property type="molecule type" value="Genomic_DNA"/>
</dbReference>
<evidence type="ECO:0000313" key="1">
    <source>
        <dbReference type="EMBL" id="CAG8551013.1"/>
    </source>
</evidence>
<feature type="non-terminal residue" evidence="1">
    <location>
        <position position="1"/>
    </location>
</feature>
<protein>
    <submittedName>
        <fullName evidence="1">3862_t:CDS:1</fullName>
    </submittedName>
</protein>
<proteinExistence type="predicted"/>
<comment type="caution">
    <text evidence="1">The sequence shown here is derived from an EMBL/GenBank/DDBJ whole genome shotgun (WGS) entry which is preliminary data.</text>
</comment>
<accession>A0A9N9B2N0</accession>
<organism evidence="1 2">
    <name type="scientific">Ambispora gerdemannii</name>
    <dbReference type="NCBI Taxonomy" id="144530"/>
    <lineage>
        <taxon>Eukaryota</taxon>
        <taxon>Fungi</taxon>
        <taxon>Fungi incertae sedis</taxon>
        <taxon>Mucoromycota</taxon>
        <taxon>Glomeromycotina</taxon>
        <taxon>Glomeromycetes</taxon>
        <taxon>Archaeosporales</taxon>
        <taxon>Ambisporaceae</taxon>
        <taxon>Ambispora</taxon>
    </lineage>
</organism>
<gene>
    <name evidence="1" type="ORF">AGERDE_LOCUS6668</name>
</gene>
<reference evidence="1" key="1">
    <citation type="submission" date="2021-06" db="EMBL/GenBank/DDBJ databases">
        <authorList>
            <person name="Kallberg Y."/>
            <person name="Tangrot J."/>
            <person name="Rosling A."/>
        </authorList>
    </citation>
    <scope>NUCLEOTIDE SEQUENCE</scope>
    <source>
        <strain evidence="1">MT106</strain>
    </source>
</reference>
<dbReference type="OrthoDB" id="2431741at2759"/>